<dbReference type="SUPFAM" id="SSF52540">
    <property type="entry name" value="P-loop containing nucleoside triphosphate hydrolases"/>
    <property type="match status" value="1"/>
</dbReference>
<evidence type="ECO:0000259" key="2">
    <source>
        <dbReference type="Pfam" id="PF00437"/>
    </source>
</evidence>
<reference evidence="3" key="1">
    <citation type="submission" date="2020-08" db="EMBL/GenBank/DDBJ databases">
        <title>Genome public.</title>
        <authorList>
            <person name="Liu C."/>
            <person name="Sun Q."/>
        </authorList>
    </citation>
    <scope>NUCLEOTIDE SEQUENCE</scope>
    <source>
        <strain evidence="3">BX1005</strain>
    </source>
</reference>
<dbReference type="Proteomes" id="UP000606720">
    <property type="component" value="Unassembled WGS sequence"/>
</dbReference>
<dbReference type="Gene3D" id="3.30.450.90">
    <property type="match status" value="1"/>
</dbReference>
<dbReference type="PANTHER" id="PTHR30486:SF6">
    <property type="entry name" value="TYPE IV PILUS RETRACTATION ATPASE PILT"/>
    <property type="match status" value="1"/>
</dbReference>
<accession>A0A923LQH0</accession>
<organism evidence="3 4">
    <name type="scientific">Roseburia zhanii</name>
    <dbReference type="NCBI Taxonomy" id="2763064"/>
    <lineage>
        <taxon>Bacteria</taxon>
        <taxon>Bacillati</taxon>
        <taxon>Bacillota</taxon>
        <taxon>Clostridia</taxon>
        <taxon>Lachnospirales</taxon>
        <taxon>Lachnospiraceae</taxon>
        <taxon>Roseburia</taxon>
    </lineage>
</organism>
<evidence type="ECO:0000313" key="4">
    <source>
        <dbReference type="Proteomes" id="UP000606720"/>
    </source>
</evidence>
<dbReference type="AlphaFoldDB" id="A0A923LQH0"/>
<dbReference type="InterPro" id="IPR050921">
    <property type="entry name" value="T4SS_GSP_E_ATPase"/>
</dbReference>
<dbReference type="GO" id="GO:0016887">
    <property type="term" value="F:ATP hydrolysis activity"/>
    <property type="evidence" value="ECO:0007669"/>
    <property type="project" value="InterPro"/>
</dbReference>
<evidence type="ECO:0000256" key="1">
    <source>
        <dbReference type="ARBA" id="ARBA00006611"/>
    </source>
</evidence>
<dbReference type="EMBL" id="JACOPH010000007">
    <property type="protein sequence ID" value="MBC5714465.1"/>
    <property type="molecule type" value="Genomic_DNA"/>
</dbReference>
<evidence type="ECO:0000313" key="3">
    <source>
        <dbReference type="EMBL" id="MBC5714465.1"/>
    </source>
</evidence>
<proteinExistence type="inferred from homology"/>
<sequence length="376" mass="43208">MEQTGIRLSAEAFGPLYPYIVNPEITDVDYNGTDLWIVTTDNRRRKIDTAKESISTSFLEQFCGRVANEVSRSFNQMENVLEAETENLRITMVHESVAVSGRSFSIRKSLPAVRFSPDEAVAAEYCSAEMLGLLVNCVLAKMNFVFCGEPAAGKTECAKFFSQFIPANEKVITIEDNPEWHYRQINPGKDCVELKINSRLDYSKAIKTCLRLNPNWLMLSEVRSKEAKSLIECWSTGIKGFTTLHTDDVRKIPDRLLNMMEHQMDAERLVNDIYSYVDVGILLRKKENLKDGTIRRYIDQICFFYRKKMDNRIALIAKDGVLQQAALPEEIVDRFYREGIMQPMECKILGRLSDSKKKEYRLGNKEKERWGGNETE</sequence>
<dbReference type="Gene3D" id="3.40.50.300">
    <property type="entry name" value="P-loop containing nucleotide triphosphate hydrolases"/>
    <property type="match status" value="1"/>
</dbReference>
<dbReference type="InterPro" id="IPR027417">
    <property type="entry name" value="P-loop_NTPase"/>
</dbReference>
<dbReference type="InterPro" id="IPR001482">
    <property type="entry name" value="T2SS/T4SS_dom"/>
</dbReference>
<comment type="caution">
    <text evidence="3">The sequence shown here is derived from an EMBL/GenBank/DDBJ whole genome shotgun (WGS) entry which is preliminary data.</text>
</comment>
<dbReference type="PANTHER" id="PTHR30486">
    <property type="entry name" value="TWITCHING MOTILITY PROTEIN PILT"/>
    <property type="match status" value="1"/>
</dbReference>
<name>A0A923LQH0_9FIRM</name>
<dbReference type="Pfam" id="PF00437">
    <property type="entry name" value="T2SSE"/>
    <property type="match status" value="1"/>
</dbReference>
<comment type="similarity">
    <text evidence="1">Belongs to the GSP E family.</text>
</comment>
<protein>
    <submittedName>
        <fullName evidence="3">Type II/IV secretion system ATPase subunit</fullName>
    </submittedName>
</protein>
<gene>
    <name evidence="3" type="ORF">H8S17_09620</name>
</gene>
<keyword evidence="4" id="KW-1185">Reference proteome</keyword>
<feature type="domain" description="Bacterial type II secretion system protein E" evidence="2">
    <location>
        <begin position="124"/>
        <end position="264"/>
    </location>
</feature>
<dbReference type="RefSeq" id="WP_186867157.1">
    <property type="nucleotide sequence ID" value="NZ_JACOPH010000007.1"/>
</dbReference>